<dbReference type="PROSITE" id="PS51257">
    <property type="entry name" value="PROKAR_LIPOPROTEIN"/>
    <property type="match status" value="1"/>
</dbReference>
<organism evidence="2 3">
    <name type="scientific">Siccibacter colletis</name>
    <dbReference type="NCBI Taxonomy" id="1505757"/>
    <lineage>
        <taxon>Bacteria</taxon>
        <taxon>Pseudomonadati</taxon>
        <taxon>Pseudomonadota</taxon>
        <taxon>Gammaproteobacteria</taxon>
        <taxon>Enterobacterales</taxon>
        <taxon>Enterobacteriaceae</taxon>
        <taxon>Siccibacter</taxon>
    </lineage>
</organism>
<dbReference type="Pfam" id="PF24295">
    <property type="entry name" value="DUF7480"/>
    <property type="match status" value="1"/>
</dbReference>
<proteinExistence type="predicted"/>
<reference evidence="2 3" key="1">
    <citation type="submission" date="2021-05" db="EMBL/GenBank/DDBJ databases">
        <title>Isolation, identification, and the growth promoting effects of Pantoea dispersa strain YSD J2 from the aboveground leaves of Cyperus esculentus L.Var. Sativus.</title>
        <authorList>
            <person name="Wang S."/>
            <person name="Tang X.M."/>
            <person name="Huang Y.N."/>
        </authorList>
    </citation>
    <scope>NUCLEOTIDE SEQUENCE [LARGE SCALE GENOMIC DNA]</scope>
    <source>
        <strain evidence="3">YSD YN2</strain>
    </source>
</reference>
<protein>
    <recommendedName>
        <fullName evidence="1">DUF7480 domain-containing protein</fullName>
    </recommendedName>
</protein>
<gene>
    <name evidence="2" type="ORF">KFZ77_00265</name>
</gene>
<keyword evidence="3" id="KW-1185">Reference proteome</keyword>
<accession>A0ABY6JDU5</accession>
<evidence type="ECO:0000259" key="1">
    <source>
        <dbReference type="Pfam" id="PF24295"/>
    </source>
</evidence>
<sequence>MKMIIQLTTVLLATLMLTGCPVMDRDLDKRYAPPDISIITLTGDDVCMAVPYPSDYQLRMISINPRGTDPKTWWYKAEPDLKLTINQGQICIPPSFYTFEPHQQYVIRTVMWSDKKYQQTQYGGRAVIAAFEIEDGHAWRVILEEREQ</sequence>
<evidence type="ECO:0000313" key="3">
    <source>
        <dbReference type="Proteomes" id="UP001156318"/>
    </source>
</evidence>
<dbReference type="NCBIfam" id="NF045617">
    <property type="entry name" value="mostly_LP"/>
    <property type="match status" value="1"/>
</dbReference>
<dbReference type="RefSeq" id="WP_031522175.1">
    <property type="nucleotide sequence ID" value="NZ_CP074352.1"/>
</dbReference>
<dbReference type="InterPro" id="IPR055903">
    <property type="entry name" value="DUF7480"/>
</dbReference>
<dbReference type="InterPro" id="IPR054657">
    <property type="entry name" value="T6SS_periplasmic_put"/>
</dbReference>
<dbReference type="EMBL" id="CP074352">
    <property type="protein sequence ID" value="UYU31987.1"/>
    <property type="molecule type" value="Genomic_DNA"/>
</dbReference>
<feature type="domain" description="DUF7480" evidence="1">
    <location>
        <begin position="38"/>
        <end position="134"/>
    </location>
</feature>
<evidence type="ECO:0000313" key="2">
    <source>
        <dbReference type="EMBL" id="UYU31987.1"/>
    </source>
</evidence>
<dbReference type="Proteomes" id="UP001156318">
    <property type="component" value="Chromosome"/>
</dbReference>
<name>A0ABY6JDU5_9ENTR</name>